<dbReference type="GO" id="GO:0042277">
    <property type="term" value="F:peptide binding"/>
    <property type="evidence" value="ECO:0007669"/>
    <property type="project" value="TreeGrafter"/>
</dbReference>
<gene>
    <name evidence="18" type="ORF">D641_0104735</name>
</gene>
<evidence type="ECO:0000256" key="4">
    <source>
        <dbReference type="ARBA" id="ARBA00012564"/>
    </source>
</evidence>
<feature type="domain" description="Aminopeptidase N-like N-terminal" evidence="17">
    <location>
        <begin position="90"/>
        <end position="198"/>
    </location>
</feature>
<evidence type="ECO:0000256" key="7">
    <source>
        <dbReference type="ARBA" id="ARBA00022670"/>
    </source>
</evidence>
<dbReference type="Pfam" id="PF17900">
    <property type="entry name" value="Peptidase_M1_N"/>
    <property type="match status" value="1"/>
</dbReference>
<dbReference type="RefSeq" id="WP_017822656.1">
    <property type="nucleotide sequence ID" value="NZ_AORC01000005.1"/>
</dbReference>
<feature type="domain" description="ERAP1-like C-terminal" evidence="16">
    <location>
        <begin position="536"/>
        <end position="846"/>
    </location>
</feature>
<dbReference type="InterPro" id="IPR050344">
    <property type="entry name" value="Peptidase_M1_aminopeptidases"/>
</dbReference>
<evidence type="ECO:0000259" key="16">
    <source>
        <dbReference type="Pfam" id="PF11838"/>
    </source>
</evidence>
<dbReference type="GO" id="GO:0005615">
    <property type="term" value="C:extracellular space"/>
    <property type="evidence" value="ECO:0007669"/>
    <property type="project" value="TreeGrafter"/>
</dbReference>
<dbReference type="PANTHER" id="PTHR11533:SF174">
    <property type="entry name" value="PUROMYCIN-SENSITIVE AMINOPEPTIDASE-RELATED"/>
    <property type="match status" value="1"/>
</dbReference>
<comment type="catalytic activity">
    <reaction evidence="1">
        <text>Release of an N-terminal amino acid, Xaa-|-Yaa- from a peptide, amide or arylamide. Xaa is preferably Ala, but may be most amino acids including Pro (slow action). When a terminal hydrophobic residue is followed by a prolyl residue, the two may be released as an intact Xaa-Pro dipeptide.</text>
        <dbReference type="EC" id="3.4.11.2"/>
    </reaction>
</comment>
<evidence type="ECO:0000256" key="5">
    <source>
        <dbReference type="ARBA" id="ARBA00015611"/>
    </source>
</evidence>
<dbReference type="OrthoDB" id="100605at2"/>
<dbReference type="InterPro" id="IPR012778">
    <property type="entry name" value="Pept_M1_aminopeptidase"/>
</dbReference>
<dbReference type="Gene3D" id="1.10.390.10">
    <property type="entry name" value="Neutral Protease Domain 2"/>
    <property type="match status" value="1"/>
</dbReference>
<dbReference type="CDD" id="cd09602">
    <property type="entry name" value="M1_APN"/>
    <property type="match status" value="1"/>
</dbReference>
<dbReference type="InterPro" id="IPR024571">
    <property type="entry name" value="ERAP1-like_C_dom"/>
</dbReference>
<dbReference type="Proteomes" id="UP000019754">
    <property type="component" value="Unassembled WGS sequence"/>
</dbReference>
<dbReference type="InterPro" id="IPR045357">
    <property type="entry name" value="Aminopeptidase_N-like_N"/>
</dbReference>
<dbReference type="GO" id="GO:0005737">
    <property type="term" value="C:cytoplasm"/>
    <property type="evidence" value="ECO:0007669"/>
    <property type="project" value="TreeGrafter"/>
</dbReference>
<dbReference type="GO" id="GO:0070006">
    <property type="term" value="F:metalloaminopeptidase activity"/>
    <property type="evidence" value="ECO:0007669"/>
    <property type="project" value="TreeGrafter"/>
</dbReference>
<dbReference type="InterPro" id="IPR001930">
    <property type="entry name" value="Peptidase_M1"/>
</dbReference>
<dbReference type="InterPro" id="IPR027268">
    <property type="entry name" value="Peptidase_M4/M1_CTD_sf"/>
</dbReference>
<evidence type="ECO:0000256" key="13">
    <source>
        <dbReference type="ARBA" id="ARBA00031533"/>
    </source>
</evidence>
<dbReference type="GO" id="GO:0043171">
    <property type="term" value="P:peptide catabolic process"/>
    <property type="evidence" value="ECO:0007669"/>
    <property type="project" value="TreeGrafter"/>
</dbReference>
<reference evidence="18 19" key="1">
    <citation type="journal article" date="2013" name="Genome Announc.">
        <title>Draft genome sequence of an Actinobacterium, Brachybacterium muris strain UCD-AY4.</title>
        <authorList>
            <person name="Lo J.R."/>
            <person name="Lang J.M."/>
            <person name="Darling A.E."/>
            <person name="Eisen J.A."/>
            <person name="Coil D.A."/>
        </authorList>
    </citation>
    <scope>NUCLEOTIDE SEQUENCE [LARGE SCALE GENOMIC DNA]</scope>
    <source>
        <strain evidence="18 19">UCD-AY4</strain>
    </source>
</reference>
<dbReference type="PANTHER" id="PTHR11533">
    <property type="entry name" value="PROTEASE M1 ZINC METALLOPROTEASE"/>
    <property type="match status" value="1"/>
</dbReference>
<evidence type="ECO:0000256" key="12">
    <source>
        <dbReference type="ARBA" id="ARBA00029811"/>
    </source>
</evidence>
<evidence type="ECO:0000256" key="8">
    <source>
        <dbReference type="ARBA" id="ARBA00022723"/>
    </source>
</evidence>
<dbReference type="Pfam" id="PF11838">
    <property type="entry name" value="ERAP1_C"/>
    <property type="match status" value="1"/>
</dbReference>
<keyword evidence="10" id="KW-0862">Zinc</keyword>
<dbReference type="InterPro" id="IPR014782">
    <property type="entry name" value="Peptidase_M1_dom"/>
</dbReference>
<keyword evidence="9" id="KW-0378">Hydrolase</keyword>
<sequence>MSSENLTRTEARERAAFLATDTYDIRLDLTKGPETFLTETTLRFTASEARETFVDLIAKQVHEIELNGELLPDPASRFDGARVKLPALAEGANTVRILADGIYMNTGEGLHRFVDPVDDEVYLYTQFEVSDARRMFACFEQPDLKATFTLAVTAPAHWRVISIAPTPEAQPVDADGNASDDSVATWRFESTERISTYLMALIAGNYQGGEGSWRTRDGRTIPMGVYARASLAEHVDAQNVIDVTGAGIDFYEESFDCDFPFPKYDQVFVPEYNMGAMENPGAVTYVESYVFRSDVSDAIRERRDLTILHELAHMWFGDLVTMRWWDDLWLNESFAEYASTLASAERTRWTDAWTTFAVSEKAWAYNQDQLPSTHPIVADMVDLEAVETNFDGITYAKGASVLRQLVAYVGQEAFFEGLRAYFRKHAWKNTELKDLLVELEATSGRELASWSRLWLQTAGVNTLRPVLEHDADGTVTRFAIAQEAPAEHTTLRPHRLKVGGFSLEGGTLVRTHEVELDVDGPLTEVPQLTGKRADLWLLNDGDLTFTKVRLDDRSLEVAMEHLRDLDDALARTLLWSAAWDMVRDGELPSRRFQQLVLANIDREESSSVVRTLLSQLETVSGRYSAEADRAARTAAAADALWELARAADAGSDAQLQFVEAFSRLASTDQHREILVGLLDGSTTLEGRAIDTDLRWKLVIALSALGGIDEAGIDQVLAKDDTQSGRKSAMTARAARPTAEAKSEAWRRTVEQDELPNESLTAVVQGFNRATDPALIAPYEDRYFAMLTKVWEGRSNEIANRLVQGYFPASFGGRSVLDAADCWLADHEEAAFGLRRVVVEGRDTVARAQRVREADKG</sequence>
<protein>
    <recommendedName>
        <fullName evidence="5">Aminopeptidase N</fullName>
        <ecNumber evidence="4">3.4.11.2</ecNumber>
    </recommendedName>
    <alternativeName>
        <fullName evidence="12">Alanine aminopeptidase</fullName>
    </alternativeName>
    <alternativeName>
        <fullName evidence="13">Lysyl aminopeptidase</fullName>
    </alternativeName>
</protein>
<dbReference type="GO" id="GO:0006508">
    <property type="term" value="P:proteolysis"/>
    <property type="evidence" value="ECO:0007669"/>
    <property type="project" value="UniProtKB-KW"/>
</dbReference>
<dbReference type="Gene3D" id="2.60.40.1730">
    <property type="entry name" value="tricorn interacting facor f3 domain"/>
    <property type="match status" value="1"/>
</dbReference>
<proteinExistence type="inferred from homology"/>
<evidence type="ECO:0000256" key="2">
    <source>
        <dbReference type="ARBA" id="ARBA00001947"/>
    </source>
</evidence>
<name>A0A022KZF7_9MICO</name>
<keyword evidence="7" id="KW-0645">Protease</keyword>
<dbReference type="EC" id="3.4.11.2" evidence="4"/>
<evidence type="ECO:0000313" key="19">
    <source>
        <dbReference type="Proteomes" id="UP000019754"/>
    </source>
</evidence>
<accession>A0A022KZF7</accession>
<feature type="compositionally biased region" description="Basic and acidic residues" evidence="14">
    <location>
        <begin position="738"/>
        <end position="750"/>
    </location>
</feature>
<dbReference type="GO" id="GO:0008270">
    <property type="term" value="F:zinc ion binding"/>
    <property type="evidence" value="ECO:0007669"/>
    <property type="project" value="InterPro"/>
</dbReference>
<dbReference type="FunFam" id="1.10.390.10:FF:000004">
    <property type="entry name" value="Aminopeptidase N"/>
    <property type="match status" value="1"/>
</dbReference>
<evidence type="ECO:0000259" key="15">
    <source>
        <dbReference type="Pfam" id="PF01433"/>
    </source>
</evidence>
<keyword evidence="11" id="KW-0482">Metalloprotease</keyword>
<keyword evidence="6 18" id="KW-0031">Aminopeptidase</keyword>
<dbReference type="EMBL" id="AORC01000005">
    <property type="protein sequence ID" value="EYT50091.1"/>
    <property type="molecule type" value="Genomic_DNA"/>
</dbReference>
<dbReference type="STRING" id="1249481.D641_0104735"/>
<comment type="cofactor">
    <cofactor evidence="2">
        <name>Zn(2+)</name>
        <dbReference type="ChEBI" id="CHEBI:29105"/>
    </cofactor>
</comment>
<dbReference type="Pfam" id="PF01433">
    <property type="entry name" value="Peptidase_M1"/>
    <property type="match status" value="1"/>
</dbReference>
<organism evidence="18 19">
    <name type="scientific">Brachybacterium muris UCD-AY4</name>
    <dbReference type="NCBI Taxonomy" id="1249481"/>
    <lineage>
        <taxon>Bacteria</taxon>
        <taxon>Bacillati</taxon>
        <taxon>Actinomycetota</taxon>
        <taxon>Actinomycetes</taxon>
        <taxon>Micrococcales</taxon>
        <taxon>Dermabacteraceae</taxon>
        <taxon>Brachybacterium</taxon>
    </lineage>
</organism>
<dbReference type="SUPFAM" id="SSF55486">
    <property type="entry name" value="Metalloproteases ('zincins'), catalytic domain"/>
    <property type="match status" value="1"/>
</dbReference>
<evidence type="ECO:0000256" key="10">
    <source>
        <dbReference type="ARBA" id="ARBA00022833"/>
    </source>
</evidence>
<dbReference type="NCBIfam" id="TIGR02412">
    <property type="entry name" value="pepN_strep_liv"/>
    <property type="match status" value="1"/>
</dbReference>
<comment type="caution">
    <text evidence="18">The sequence shown here is derived from an EMBL/GenBank/DDBJ whole genome shotgun (WGS) entry which is preliminary data.</text>
</comment>
<dbReference type="MEROPS" id="M01.009"/>
<keyword evidence="8" id="KW-0479">Metal-binding</keyword>
<dbReference type="InterPro" id="IPR042097">
    <property type="entry name" value="Aminopeptidase_N-like_N_sf"/>
</dbReference>
<dbReference type="HOGENOM" id="CLU_007335_1_1_11"/>
<evidence type="ECO:0000256" key="3">
    <source>
        <dbReference type="ARBA" id="ARBA00010136"/>
    </source>
</evidence>
<evidence type="ECO:0000256" key="9">
    <source>
        <dbReference type="ARBA" id="ARBA00022801"/>
    </source>
</evidence>
<evidence type="ECO:0000259" key="17">
    <source>
        <dbReference type="Pfam" id="PF17900"/>
    </source>
</evidence>
<dbReference type="FunFam" id="2.60.40.1730:FF:000010">
    <property type="entry name" value="Putative aminopeptidase N"/>
    <property type="match status" value="1"/>
</dbReference>
<evidence type="ECO:0000313" key="18">
    <source>
        <dbReference type="EMBL" id="EYT50091.1"/>
    </source>
</evidence>
<evidence type="ECO:0000256" key="11">
    <source>
        <dbReference type="ARBA" id="ARBA00023049"/>
    </source>
</evidence>
<feature type="domain" description="Peptidase M1 membrane alanine aminopeptidase" evidence="15">
    <location>
        <begin position="242"/>
        <end position="451"/>
    </location>
</feature>
<evidence type="ECO:0000256" key="1">
    <source>
        <dbReference type="ARBA" id="ARBA00000098"/>
    </source>
</evidence>
<dbReference type="SUPFAM" id="SSF63737">
    <property type="entry name" value="Leukotriene A4 hydrolase N-terminal domain"/>
    <property type="match status" value="1"/>
</dbReference>
<dbReference type="AlphaFoldDB" id="A0A022KZF7"/>
<dbReference type="PRINTS" id="PR00756">
    <property type="entry name" value="ALADIPTASE"/>
</dbReference>
<keyword evidence="19" id="KW-1185">Reference proteome</keyword>
<dbReference type="GO" id="GO:0016020">
    <property type="term" value="C:membrane"/>
    <property type="evidence" value="ECO:0007669"/>
    <property type="project" value="TreeGrafter"/>
</dbReference>
<feature type="region of interest" description="Disordered" evidence="14">
    <location>
        <begin position="726"/>
        <end position="752"/>
    </location>
</feature>
<evidence type="ECO:0000256" key="14">
    <source>
        <dbReference type="SAM" id="MobiDB-lite"/>
    </source>
</evidence>
<evidence type="ECO:0000256" key="6">
    <source>
        <dbReference type="ARBA" id="ARBA00022438"/>
    </source>
</evidence>
<comment type="similarity">
    <text evidence="3">Belongs to the peptidase M1 family.</text>
</comment>
<dbReference type="GO" id="GO:0016285">
    <property type="term" value="F:alanyl aminopeptidase activity"/>
    <property type="evidence" value="ECO:0007669"/>
    <property type="project" value="UniProtKB-EC"/>
</dbReference>